<feature type="domain" description="D-isomer specific 2-hydroxyacid dehydrogenase NAD-binding" evidence="2">
    <location>
        <begin position="45"/>
        <end position="207"/>
    </location>
</feature>
<protein>
    <recommendedName>
        <fullName evidence="2">D-isomer specific 2-hydroxyacid dehydrogenase NAD-binding domain-containing protein</fullName>
    </recommendedName>
</protein>
<dbReference type="InterPro" id="IPR006140">
    <property type="entry name" value="D-isomer_DH_NAD-bd"/>
</dbReference>
<keyword evidence="4" id="KW-1185">Reference proteome</keyword>
<dbReference type="Gene3D" id="3.40.50.720">
    <property type="entry name" value="NAD(P)-binding Rossmann-like Domain"/>
    <property type="match status" value="2"/>
</dbReference>
<dbReference type="GO" id="GO:0005829">
    <property type="term" value="C:cytosol"/>
    <property type="evidence" value="ECO:0007669"/>
    <property type="project" value="TreeGrafter"/>
</dbReference>
<dbReference type="Pfam" id="PF02826">
    <property type="entry name" value="2-Hacid_dh_C"/>
    <property type="match status" value="1"/>
</dbReference>
<evidence type="ECO:0000259" key="2">
    <source>
        <dbReference type="Pfam" id="PF02826"/>
    </source>
</evidence>
<dbReference type="AlphaFoldDB" id="A0AAE0L3V4"/>
<dbReference type="Proteomes" id="UP001190700">
    <property type="component" value="Unassembled WGS sequence"/>
</dbReference>
<dbReference type="GO" id="GO:0016618">
    <property type="term" value="F:hydroxypyruvate reductase [NAD(P)H] activity"/>
    <property type="evidence" value="ECO:0007669"/>
    <property type="project" value="TreeGrafter"/>
</dbReference>
<dbReference type="GO" id="GO:0051287">
    <property type="term" value="F:NAD binding"/>
    <property type="evidence" value="ECO:0007669"/>
    <property type="project" value="InterPro"/>
</dbReference>
<evidence type="ECO:0000313" key="3">
    <source>
        <dbReference type="EMBL" id="KAK3270829.1"/>
    </source>
</evidence>
<dbReference type="InterPro" id="IPR050223">
    <property type="entry name" value="D-isomer_2-hydroxyacid_DH"/>
</dbReference>
<sequence length="245" mass="27198">MQVSMTHDALRCELRGAFIALEDDVSCTAVLAEKCASPRSASLGYHQEVRQRTIGILGYGHIGKEIAKRAVAFDMRVIATARSTRSATPEHLAWLGTSDDTMQLLMESDFVVVALPLNDDTEGAIGEKQLEAMKSTAVLINIGRGKVVHEAALYGALKEKRIAGAIIDTWYHYPFMPRKADEPVDELKPSRFPFEELENVIMTPHMSCWTDEHLDRRWGCIAANLDRCMAGSTLDNIVPRPKTTI</sequence>
<accession>A0AAE0L3V4</accession>
<reference evidence="3 4" key="1">
    <citation type="journal article" date="2015" name="Genome Biol. Evol.">
        <title>Comparative Genomics of a Bacterivorous Green Alga Reveals Evolutionary Causalities and Consequences of Phago-Mixotrophic Mode of Nutrition.</title>
        <authorList>
            <person name="Burns J.A."/>
            <person name="Paasch A."/>
            <person name="Narechania A."/>
            <person name="Kim E."/>
        </authorList>
    </citation>
    <scope>NUCLEOTIDE SEQUENCE [LARGE SCALE GENOMIC DNA]</scope>
    <source>
        <strain evidence="3 4">PLY_AMNH</strain>
    </source>
</reference>
<dbReference type="InterPro" id="IPR036291">
    <property type="entry name" value="NAD(P)-bd_dom_sf"/>
</dbReference>
<keyword evidence="1" id="KW-0560">Oxidoreductase</keyword>
<evidence type="ECO:0000256" key="1">
    <source>
        <dbReference type="ARBA" id="ARBA00023002"/>
    </source>
</evidence>
<organism evidence="3 4">
    <name type="scientific">Cymbomonas tetramitiformis</name>
    <dbReference type="NCBI Taxonomy" id="36881"/>
    <lineage>
        <taxon>Eukaryota</taxon>
        <taxon>Viridiplantae</taxon>
        <taxon>Chlorophyta</taxon>
        <taxon>Pyramimonadophyceae</taxon>
        <taxon>Pyramimonadales</taxon>
        <taxon>Pyramimonadaceae</taxon>
        <taxon>Cymbomonas</taxon>
    </lineage>
</organism>
<dbReference type="EMBL" id="LGRX02010172">
    <property type="protein sequence ID" value="KAK3270829.1"/>
    <property type="molecule type" value="Genomic_DNA"/>
</dbReference>
<dbReference type="PANTHER" id="PTHR10996:SF283">
    <property type="entry name" value="GLYOXYLATE_HYDROXYPYRUVATE REDUCTASE B"/>
    <property type="match status" value="1"/>
</dbReference>
<dbReference type="PANTHER" id="PTHR10996">
    <property type="entry name" value="2-HYDROXYACID DEHYDROGENASE-RELATED"/>
    <property type="match status" value="1"/>
</dbReference>
<dbReference type="GO" id="GO:0030267">
    <property type="term" value="F:glyoxylate reductase (NADPH) activity"/>
    <property type="evidence" value="ECO:0007669"/>
    <property type="project" value="TreeGrafter"/>
</dbReference>
<evidence type="ECO:0000313" key="4">
    <source>
        <dbReference type="Proteomes" id="UP001190700"/>
    </source>
</evidence>
<name>A0AAE0L3V4_9CHLO</name>
<gene>
    <name evidence="3" type="ORF">CYMTET_20791</name>
</gene>
<dbReference type="SUPFAM" id="SSF51735">
    <property type="entry name" value="NAD(P)-binding Rossmann-fold domains"/>
    <property type="match status" value="1"/>
</dbReference>
<comment type="caution">
    <text evidence="3">The sequence shown here is derived from an EMBL/GenBank/DDBJ whole genome shotgun (WGS) entry which is preliminary data.</text>
</comment>
<proteinExistence type="predicted"/>